<dbReference type="InterPro" id="IPR037914">
    <property type="entry name" value="SpoVT-AbrB_sf"/>
</dbReference>
<name>A0A6M3MG65_9ZZZZ</name>
<dbReference type="EMBL" id="MT143859">
    <property type="protein sequence ID" value="QJB03752.1"/>
    <property type="molecule type" value="Genomic_DNA"/>
</dbReference>
<proteinExistence type="predicted"/>
<gene>
    <name evidence="1" type="ORF">MM171B00554_0013</name>
</gene>
<evidence type="ECO:0008006" key="2">
    <source>
        <dbReference type="Google" id="ProtNLM"/>
    </source>
</evidence>
<evidence type="ECO:0000313" key="1">
    <source>
        <dbReference type="EMBL" id="QJB03752.1"/>
    </source>
</evidence>
<dbReference type="Gene3D" id="2.10.260.10">
    <property type="match status" value="1"/>
</dbReference>
<dbReference type="SUPFAM" id="SSF89447">
    <property type="entry name" value="AbrB/MazE/MraZ-like"/>
    <property type="match status" value="1"/>
</dbReference>
<sequence>MQGTQERLVRILEKNRLTIPKEAIDELKISQGDYALIKWSANKNLIEIQPVEIKPKKSTA</sequence>
<accession>A0A6M3MG65</accession>
<reference evidence="1" key="1">
    <citation type="submission" date="2020-03" db="EMBL/GenBank/DDBJ databases">
        <title>The deep terrestrial virosphere.</title>
        <authorList>
            <person name="Holmfeldt K."/>
            <person name="Nilsson E."/>
            <person name="Simone D."/>
            <person name="Lopez-Fernandez M."/>
            <person name="Wu X."/>
            <person name="de Brujin I."/>
            <person name="Lundin D."/>
            <person name="Andersson A."/>
            <person name="Bertilsson S."/>
            <person name="Dopson M."/>
        </authorList>
    </citation>
    <scope>NUCLEOTIDE SEQUENCE</scope>
    <source>
        <strain evidence="1">MM171B00554</strain>
    </source>
</reference>
<organism evidence="1">
    <name type="scientific">viral metagenome</name>
    <dbReference type="NCBI Taxonomy" id="1070528"/>
    <lineage>
        <taxon>unclassified sequences</taxon>
        <taxon>metagenomes</taxon>
        <taxon>organismal metagenomes</taxon>
    </lineage>
</organism>
<protein>
    <recommendedName>
        <fullName evidence="2">Antitoxin family protein</fullName>
    </recommendedName>
</protein>
<dbReference type="AlphaFoldDB" id="A0A6M3MG65"/>